<dbReference type="GO" id="GO:0005829">
    <property type="term" value="C:cytosol"/>
    <property type="evidence" value="ECO:0007669"/>
    <property type="project" value="TreeGrafter"/>
</dbReference>
<dbReference type="OrthoDB" id="3453230at2"/>
<dbReference type="Gene3D" id="1.10.10.10">
    <property type="entry name" value="Winged helix-like DNA-binding domain superfamily/Winged helix DNA-binding domain"/>
    <property type="match status" value="2"/>
</dbReference>
<evidence type="ECO:0000313" key="7">
    <source>
        <dbReference type="Proteomes" id="UP000019150"/>
    </source>
</evidence>
<dbReference type="PATRIC" id="fig|1415166.3.peg.1084"/>
<dbReference type="InterPro" id="IPR036388">
    <property type="entry name" value="WH-like_DNA-bd_sf"/>
</dbReference>
<dbReference type="AlphaFoldDB" id="W5T9L2"/>
<dbReference type="KEGG" id="nno:NONO_c10700"/>
<dbReference type="HOGENOM" id="CLU_044190_0_0_11"/>
<dbReference type="RefSeq" id="WP_025347397.1">
    <property type="nucleotide sequence ID" value="NZ_CP006850.1"/>
</dbReference>
<feature type="domain" description="Transcription regulator AsnC/Lrp ligand binding" evidence="4">
    <location>
        <begin position="254"/>
        <end position="323"/>
    </location>
</feature>
<accession>W5T9L2</accession>
<dbReference type="SUPFAM" id="SSF46785">
    <property type="entry name" value="Winged helix' DNA-binding domain"/>
    <property type="match status" value="1"/>
</dbReference>
<evidence type="ECO:0000259" key="4">
    <source>
        <dbReference type="Pfam" id="PF01037"/>
    </source>
</evidence>
<dbReference type="Pfam" id="PF13412">
    <property type="entry name" value="HTH_24"/>
    <property type="match status" value="1"/>
</dbReference>
<dbReference type="PANTHER" id="PTHR30154">
    <property type="entry name" value="LEUCINE-RESPONSIVE REGULATORY PROTEIN"/>
    <property type="match status" value="1"/>
</dbReference>
<dbReference type="InterPro" id="IPR036390">
    <property type="entry name" value="WH_DNA-bd_sf"/>
</dbReference>
<sequence length="357" mass="38709">MSQSESMNSVSVDDLDMKIIQCLSIYHRAPAALLSQVLGASEQTVGRRYRRLVAEGVLRISGLAAGEDSAHSSWTVRLRCNAQSADQICATLARRADVSWVSIAAGGSEIICNIDCRTMLDRESLLLNRLPKARAVDRVYAHEWLHGFTKTKGADWQAYGNYLTDEQLRELSADLPSRPQRPATAEILPEDLPMLNLLARDGRTSVARLAQAARISHGRASRRLNALTENGAVVFDIDLAYELLGFRSLAYLWLTVHPEYLAAGGQLLADQPEVPFAVAVTGTANLLASVVCRTAEDLYAFITTKVRLLEGLTMVETSPVIRTVKQAGALRNGLRLAVAPAAASESASGYPKPIGAI</sequence>
<evidence type="ECO:0000256" key="3">
    <source>
        <dbReference type="ARBA" id="ARBA00023163"/>
    </source>
</evidence>
<protein>
    <submittedName>
        <fullName evidence="6">Putative transcriptional regulator</fullName>
    </submittedName>
</protein>
<organism evidence="6 7">
    <name type="scientific">Nocardia nova SH22a</name>
    <dbReference type="NCBI Taxonomy" id="1415166"/>
    <lineage>
        <taxon>Bacteria</taxon>
        <taxon>Bacillati</taxon>
        <taxon>Actinomycetota</taxon>
        <taxon>Actinomycetes</taxon>
        <taxon>Mycobacteriales</taxon>
        <taxon>Nocardiaceae</taxon>
        <taxon>Nocardia</taxon>
    </lineage>
</organism>
<dbReference type="SUPFAM" id="SSF54909">
    <property type="entry name" value="Dimeric alpha+beta barrel"/>
    <property type="match status" value="1"/>
</dbReference>
<proteinExistence type="predicted"/>
<dbReference type="eggNOG" id="COG1522">
    <property type="taxonomic scope" value="Bacteria"/>
</dbReference>
<dbReference type="InterPro" id="IPR000485">
    <property type="entry name" value="AsnC-type_HTH_dom"/>
</dbReference>
<keyword evidence="3" id="KW-0804">Transcription</keyword>
<dbReference type="InterPro" id="IPR019888">
    <property type="entry name" value="Tscrpt_reg_AsnC-like"/>
</dbReference>
<dbReference type="GO" id="GO:0043565">
    <property type="term" value="F:sequence-specific DNA binding"/>
    <property type="evidence" value="ECO:0007669"/>
    <property type="project" value="InterPro"/>
</dbReference>
<dbReference type="SMART" id="SM00344">
    <property type="entry name" value="HTH_ASNC"/>
    <property type="match status" value="1"/>
</dbReference>
<keyword evidence="2" id="KW-0238">DNA-binding</keyword>
<evidence type="ECO:0000256" key="1">
    <source>
        <dbReference type="ARBA" id="ARBA00023015"/>
    </source>
</evidence>
<dbReference type="Proteomes" id="UP000019150">
    <property type="component" value="Chromosome"/>
</dbReference>
<dbReference type="GO" id="GO:0043200">
    <property type="term" value="P:response to amino acid"/>
    <property type="evidence" value="ECO:0007669"/>
    <property type="project" value="TreeGrafter"/>
</dbReference>
<reference evidence="6 7" key="1">
    <citation type="journal article" date="2014" name="Appl. Environ. Microbiol.">
        <title>Insights into the Microbial Degradation of Rubber and Gutta-Percha by Analysis of the Complete Genome of Nocardia nova SH22a.</title>
        <authorList>
            <person name="Luo Q."/>
            <person name="Hiessl S."/>
            <person name="Poehlein A."/>
            <person name="Daniel R."/>
            <person name="Steinbuchel A."/>
        </authorList>
    </citation>
    <scope>NUCLEOTIDE SEQUENCE [LARGE SCALE GENOMIC DNA]</scope>
    <source>
        <strain evidence="6">SH22a</strain>
    </source>
</reference>
<dbReference type="Pfam" id="PF13404">
    <property type="entry name" value="HTH_AsnC-type"/>
    <property type="match status" value="1"/>
</dbReference>
<feature type="domain" description="HTH asnC-type" evidence="5">
    <location>
        <begin position="13"/>
        <end position="52"/>
    </location>
</feature>
<keyword evidence="7" id="KW-1185">Reference proteome</keyword>
<dbReference type="Gene3D" id="3.30.70.920">
    <property type="match status" value="1"/>
</dbReference>
<evidence type="ECO:0000259" key="5">
    <source>
        <dbReference type="Pfam" id="PF13404"/>
    </source>
</evidence>
<evidence type="ECO:0000256" key="2">
    <source>
        <dbReference type="ARBA" id="ARBA00023125"/>
    </source>
</evidence>
<dbReference type="EMBL" id="CP006850">
    <property type="protein sequence ID" value="AHH15877.1"/>
    <property type="molecule type" value="Genomic_DNA"/>
</dbReference>
<keyword evidence="1" id="KW-0805">Transcription regulation</keyword>
<name>W5T9L2_9NOCA</name>
<evidence type="ECO:0000313" key="6">
    <source>
        <dbReference type="EMBL" id="AHH15877.1"/>
    </source>
</evidence>
<dbReference type="InterPro" id="IPR019887">
    <property type="entry name" value="Tscrpt_reg_AsnC/Lrp_C"/>
</dbReference>
<dbReference type="STRING" id="1415166.NONO_c10700"/>
<gene>
    <name evidence="6" type="ORF">NONO_c10700</name>
</gene>
<dbReference type="Pfam" id="PF01037">
    <property type="entry name" value="AsnC_trans_reg"/>
    <property type="match status" value="1"/>
</dbReference>
<dbReference type="InterPro" id="IPR011008">
    <property type="entry name" value="Dimeric_a/b-barrel"/>
</dbReference>
<dbReference type="PANTHER" id="PTHR30154:SF34">
    <property type="entry name" value="TRANSCRIPTIONAL REGULATOR AZLB"/>
    <property type="match status" value="1"/>
</dbReference>